<dbReference type="KEGG" id="otm:OSB_04700"/>
<proteinExistence type="predicted"/>
<dbReference type="Pfam" id="PF17784">
    <property type="entry name" value="Sulfotransfer_4"/>
    <property type="match status" value="1"/>
</dbReference>
<dbReference type="OrthoDB" id="7976614at2"/>
<dbReference type="SUPFAM" id="SSF52540">
    <property type="entry name" value="P-loop containing nucleoside triphosphate hydrolases"/>
    <property type="match status" value="1"/>
</dbReference>
<protein>
    <submittedName>
        <fullName evidence="1">Uncharacterized protein</fullName>
    </submittedName>
</protein>
<name>A0A0K0Y270_9RHOB</name>
<dbReference type="Gene3D" id="3.40.50.300">
    <property type="entry name" value="P-loop containing nucleotide triphosphate hydrolases"/>
    <property type="match status" value="1"/>
</dbReference>
<accession>A0A0K0Y270</accession>
<sequence>MSDTPKVFLVGLNKTATRSIFVLFKRSGYPALHYEGGRLAEDIHAAKLSGEKPLAQYEDIVFFGDMESIAKESPPIEAYRDYELLDQQYPDAKFILNYRDVNGWIMSRLNHRKGKYYRQYIRHYGTADIAEICTRWRDKWYEHNAAVRSYFADKPGKLLEFELGVDSGEKIAEFVAPEIELNLKYWGNETKRIAKAKANRKRNA</sequence>
<evidence type="ECO:0000313" key="1">
    <source>
        <dbReference type="EMBL" id="AKS45033.1"/>
    </source>
</evidence>
<organism evidence="1 2">
    <name type="scientific">Octadecabacter temperatus</name>
    <dbReference type="NCBI Taxonomy" id="1458307"/>
    <lineage>
        <taxon>Bacteria</taxon>
        <taxon>Pseudomonadati</taxon>
        <taxon>Pseudomonadota</taxon>
        <taxon>Alphaproteobacteria</taxon>
        <taxon>Rhodobacterales</taxon>
        <taxon>Roseobacteraceae</taxon>
        <taxon>Octadecabacter</taxon>
    </lineage>
</organism>
<dbReference type="EMBL" id="CP012160">
    <property type="protein sequence ID" value="AKS45033.1"/>
    <property type="molecule type" value="Genomic_DNA"/>
</dbReference>
<dbReference type="PANTHER" id="PTHR36978">
    <property type="entry name" value="P-LOOP CONTAINING NUCLEOTIDE TRIPHOSPHATE HYDROLASE"/>
    <property type="match status" value="1"/>
</dbReference>
<gene>
    <name evidence="1" type="ORF">OSB_04700</name>
</gene>
<evidence type="ECO:0000313" key="2">
    <source>
        <dbReference type="Proteomes" id="UP000067444"/>
    </source>
</evidence>
<dbReference type="RefSeq" id="WP_049833462.1">
    <property type="nucleotide sequence ID" value="NZ_CP012160.1"/>
</dbReference>
<dbReference type="InterPro" id="IPR040632">
    <property type="entry name" value="Sulfotransfer_4"/>
</dbReference>
<dbReference type="PANTHER" id="PTHR36978:SF4">
    <property type="entry name" value="P-LOOP CONTAINING NUCLEOSIDE TRIPHOSPHATE HYDROLASE PROTEIN"/>
    <property type="match status" value="1"/>
</dbReference>
<keyword evidence="2" id="KW-1185">Reference proteome</keyword>
<dbReference type="InterPro" id="IPR027417">
    <property type="entry name" value="P-loop_NTPase"/>
</dbReference>
<dbReference type="STRING" id="1458307.OSB_04700"/>
<reference evidence="1 2" key="1">
    <citation type="journal article" date="2015" name="Genome Announc.">
        <title>Closed Genome Sequence of Octadecabacter temperatus SB1, the First Mesophilic Species of the Genus Octadecabacter.</title>
        <authorList>
            <person name="Voget S."/>
            <person name="Billerbeck S."/>
            <person name="Simon M."/>
            <person name="Daniel R."/>
        </authorList>
    </citation>
    <scope>NUCLEOTIDE SEQUENCE [LARGE SCALE GENOMIC DNA]</scope>
    <source>
        <strain evidence="1 2">SB1</strain>
    </source>
</reference>
<dbReference type="AlphaFoldDB" id="A0A0K0Y270"/>
<dbReference type="Proteomes" id="UP000067444">
    <property type="component" value="Chromosome"/>
</dbReference>